<dbReference type="SUPFAM" id="SSF58113">
    <property type="entry name" value="Apolipoprotein A-I"/>
    <property type="match status" value="1"/>
</dbReference>
<reference evidence="2 3" key="1">
    <citation type="journal article" date="2015" name="Nature">
        <title>rRNA introns, odd ribosomes, and small enigmatic genomes across a large radiation of phyla.</title>
        <authorList>
            <person name="Brown C.T."/>
            <person name="Hug L.A."/>
            <person name="Thomas B.C."/>
            <person name="Sharon I."/>
            <person name="Castelle C.J."/>
            <person name="Singh A."/>
            <person name="Wilkins M.J."/>
            <person name="Williams K.H."/>
            <person name="Banfield J.F."/>
        </authorList>
    </citation>
    <scope>NUCLEOTIDE SEQUENCE [LARGE SCALE GENOMIC DNA]</scope>
</reference>
<feature type="coiled-coil region" evidence="1">
    <location>
        <begin position="89"/>
        <end position="138"/>
    </location>
</feature>
<dbReference type="EMBL" id="LCDB01000012">
    <property type="protein sequence ID" value="KKS44209.1"/>
    <property type="molecule type" value="Genomic_DNA"/>
</dbReference>
<keyword evidence="1" id="KW-0175">Coiled coil</keyword>
<gene>
    <name evidence="2" type="ORF">UV07_C0012G0013</name>
</gene>
<protein>
    <submittedName>
        <fullName evidence="2">Uncharacterized protein</fullName>
    </submittedName>
</protein>
<organism evidence="2 3">
    <name type="scientific">Candidatus Azambacteria bacterium GW2011_GWB1_42_17</name>
    <dbReference type="NCBI Taxonomy" id="1618615"/>
    <lineage>
        <taxon>Bacteria</taxon>
        <taxon>Candidatus Azamiibacteriota</taxon>
    </lineage>
</organism>
<evidence type="ECO:0000313" key="2">
    <source>
        <dbReference type="EMBL" id="KKS44209.1"/>
    </source>
</evidence>
<evidence type="ECO:0000256" key="1">
    <source>
        <dbReference type="SAM" id="Coils"/>
    </source>
</evidence>
<name>A0A0G0Z6C0_9BACT</name>
<dbReference type="Proteomes" id="UP000033986">
    <property type="component" value="Unassembled WGS sequence"/>
</dbReference>
<proteinExistence type="predicted"/>
<dbReference type="AlphaFoldDB" id="A0A0G0Z6C0"/>
<accession>A0A0G0Z6C0</accession>
<evidence type="ECO:0000313" key="3">
    <source>
        <dbReference type="Proteomes" id="UP000033986"/>
    </source>
</evidence>
<sequence length="264" mass="29762">MVVRYKILRHRSIIIIKNKLNMGKKFKNIFIVTVLFFAFTFSVAAQTIAPTTGAGLKDRVKDLRQNIGNIKTQEKTESEAIKTKRAELNTQLKNTSDAAKKRLETVREEAKKMAETRQAELKDKISKLRDEKKKQIATRLDEQMARLNTQWTDHFNNTLNRLSEILSKVELRSDKAGANGKDVVAVKTAIQNAKTAIETARTAVENQAKKTYTATFTSEDKLGAAFKAVKEQLKDDLFGLRDGAMKSAREAVQSALQELKSLNF</sequence>
<comment type="caution">
    <text evidence="2">The sequence shown here is derived from an EMBL/GenBank/DDBJ whole genome shotgun (WGS) entry which is preliminary data.</text>
</comment>